<evidence type="ECO:0000313" key="2">
    <source>
        <dbReference type="Proteomes" id="UP000187203"/>
    </source>
</evidence>
<dbReference type="Proteomes" id="UP000187203">
    <property type="component" value="Unassembled WGS sequence"/>
</dbReference>
<dbReference type="AlphaFoldDB" id="A0A1R3L294"/>
<name>A0A1R3L294_9ROSI</name>
<feature type="non-terminal residue" evidence="1">
    <location>
        <position position="1"/>
    </location>
</feature>
<accession>A0A1R3L294</accession>
<sequence>AERESMYPQSENRVQWFESPTYFLTTLSFVRVDTFRESLPFTDLPLWFRLIEISSRPAD</sequence>
<organism evidence="1 2">
    <name type="scientific">Corchorus olitorius</name>
    <dbReference type="NCBI Taxonomy" id="93759"/>
    <lineage>
        <taxon>Eukaryota</taxon>
        <taxon>Viridiplantae</taxon>
        <taxon>Streptophyta</taxon>
        <taxon>Embryophyta</taxon>
        <taxon>Tracheophyta</taxon>
        <taxon>Spermatophyta</taxon>
        <taxon>Magnoliopsida</taxon>
        <taxon>eudicotyledons</taxon>
        <taxon>Gunneridae</taxon>
        <taxon>Pentapetalae</taxon>
        <taxon>rosids</taxon>
        <taxon>malvids</taxon>
        <taxon>Malvales</taxon>
        <taxon>Malvaceae</taxon>
        <taxon>Grewioideae</taxon>
        <taxon>Apeibeae</taxon>
        <taxon>Corchorus</taxon>
    </lineage>
</organism>
<protein>
    <submittedName>
        <fullName evidence="1">Uncharacterized protein</fullName>
    </submittedName>
</protein>
<proteinExistence type="predicted"/>
<dbReference type="EMBL" id="AWUE01004139">
    <property type="protein sequence ID" value="OMP13483.1"/>
    <property type="molecule type" value="Genomic_DNA"/>
</dbReference>
<comment type="caution">
    <text evidence="1">The sequence shown here is derived from an EMBL/GenBank/DDBJ whole genome shotgun (WGS) entry which is preliminary data.</text>
</comment>
<evidence type="ECO:0000313" key="1">
    <source>
        <dbReference type="EMBL" id="OMP13483.1"/>
    </source>
</evidence>
<reference evidence="2" key="1">
    <citation type="submission" date="2013-09" db="EMBL/GenBank/DDBJ databases">
        <title>Corchorus olitorius genome sequencing.</title>
        <authorList>
            <person name="Alam M."/>
            <person name="Haque M.S."/>
            <person name="Islam M.S."/>
            <person name="Emdad E.M."/>
            <person name="Islam M.M."/>
            <person name="Ahmed B."/>
            <person name="Halim A."/>
            <person name="Hossen Q.M.M."/>
            <person name="Hossain M.Z."/>
            <person name="Ahmed R."/>
            <person name="Khan M.M."/>
            <person name="Islam R."/>
            <person name="Rashid M.M."/>
            <person name="Khan S.A."/>
            <person name="Rahman M.S."/>
            <person name="Alam M."/>
            <person name="Yahiya A.S."/>
            <person name="Khan M.S."/>
            <person name="Azam M.S."/>
            <person name="Haque T."/>
            <person name="Lashkar M.Z.H."/>
            <person name="Akhand A.I."/>
            <person name="Morshed G."/>
            <person name="Roy S."/>
            <person name="Uddin K.S."/>
            <person name="Rabeya T."/>
            <person name="Hossain A.S."/>
            <person name="Chowdhury A."/>
            <person name="Snigdha A.R."/>
            <person name="Mortoza M.S."/>
            <person name="Matin S.A."/>
            <person name="Hoque S.M.E."/>
            <person name="Islam M.K."/>
            <person name="Roy D.K."/>
            <person name="Haider R."/>
            <person name="Moosa M.M."/>
            <person name="Elias S.M."/>
            <person name="Hasan A.M."/>
            <person name="Jahan S."/>
            <person name="Shafiuddin M."/>
            <person name="Mahmood N."/>
            <person name="Shommy N.S."/>
        </authorList>
    </citation>
    <scope>NUCLEOTIDE SEQUENCE [LARGE SCALE GENOMIC DNA]</scope>
    <source>
        <strain evidence="2">cv. O-4</strain>
    </source>
</reference>
<keyword evidence="2" id="KW-1185">Reference proteome</keyword>
<gene>
    <name evidence="1" type="ORF">COLO4_01586</name>
</gene>